<dbReference type="EMBL" id="QUAC01000034">
    <property type="protein sequence ID" value="REK91230.1"/>
    <property type="molecule type" value="Genomic_DNA"/>
</dbReference>
<sequence length="230" mass="24657">MTYRAWEAKWDQVRPEWRAIPDVKGRMAAKKRFVGLQPFNGGSICFDHATVGEVPDPRGSGEAAEILLWQLTQSSTGGGRGGYDIKSAGVALWFRYPLPTFGVYPESPHWKARVQDFPSHTEHLLHQGDAGVLGPRFVGTQVVAADADTVAALMTPEVMERPQLGGRHWRLDGNTAVAWSKGHKSPDMLAEAVVDICAMVAGIPQELLNLAAGAAQGPQDLPGGSGPGTP</sequence>
<gene>
    <name evidence="1" type="ORF">DY245_05615</name>
</gene>
<accession>A0A371Q962</accession>
<reference evidence="1 2" key="1">
    <citation type="submission" date="2018-08" db="EMBL/GenBank/DDBJ databases">
        <title>Streptomyces NEAU-D10 sp. nov., a novel Actinomycete isolated from soil.</title>
        <authorList>
            <person name="Jin L."/>
        </authorList>
    </citation>
    <scope>NUCLEOTIDE SEQUENCE [LARGE SCALE GENOMIC DNA]</scope>
    <source>
        <strain evidence="1 2">NEAU-D10</strain>
    </source>
</reference>
<keyword evidence="2" id="KW-1185">Reference proteome</keyword>
<dbReference type="Proteomes" id="UP000262477">
    <property type="component" value="Unassembled WGS sequence"/>
</dbReference>
<organism evidence="1 2">
    <name type="scientific">Streptomyces inhibens</name>
    <dbReference type="NCBI Taxonomy" id="2293571"/>
    <lineage>
        <taxon>Bacteria</taxon>
        <taxon>Bacillati</taxon>
        <taxon>Actinomycetota</taxon>
        <taxon>Actinomycetes</taxon>
        <taxon>Kitasatosporales</taxon>
        <taxon>Streptomycetaceae</taxon>
        <taxon>Streptomyces</taxon>
    </lineage>
</organism>
<proteinExistence type="predicted"/>
<name>A0A371Q962_STRIH</name>
<comment type="caution">
    <text evidence="1">The sequence shown here is derived from an EMBL/GenBank/DDBJ whole genome shotgun (WGS) entry which is preliminary data.</text>
</comment>
<protein>
    <submittedName>
        <fullName evidence="1">Uncharacterized protein</fullName>
    </submittedName>
</protein>
<evidence type="ECO:0000313" key="2">
    <source>
        <dbReference type="Proteomes" id="UP000262477"/>
    </source>
</evidence>
<dbReference type="OrthoDB" id="9981760at2"/>
<dbReference type="RefSeq" id="WP_128504154.1">
    <property type="nucleotide sequence ID" value="NZ_QUAC01000034.1"/>
</dbReference>
<evidence type="ECO:0000313" key="1">
    <source>
        <dbReference type="EMBL" id="REK91230.1"/>
    </source>
</evidence>
<dbReference type="AlphaFoldDB" id="A0A371Q962"/>